<proteinExistence type="inferred from homology"/>
<dbReference type="SUPFAM" id="SSF74650">
    <property type="entry name" value="Galactose mutarotase-like"/>
    <property type="match status" value="1"/>
</dbReference>
<reference evidence="7" key="1">
    <citation type="submission" date="2016-10" db="EMBL/GenBank/DDBJ databases">
        <authorList>
            <person name="Varghese N."/>
            <person name="Submissions S."/>
        </authorList>
    </citation>
    <scope>NUCLEOTIDE SEQUENCE [LARGE SCALE GENOMIC DNA]</scope>
    <source>
        <strain evidence="7">DSM 23664</strain>
    </source>
</reference>
<dbReference type="Gene3D" id="1.20.1270.50">
    <property type="entry name" value="Glycoside hydrolase family 38, central domain"/>
    <property type="match status" value="1"/>
</dbReference>
<dbReference type="AlphaFoldDB" id="A0A1I1FT09"/>
<dbReference type="InterPro" id="IPR027291">
    <property type="entry name" value="Glyco_hydro_38_N_sf"/>
</dbReference>
<dbReference type="EMBL" id="FOLT01000002">
    <property type="protein sequence ID" value="SFC02577.1"/>
    <property type="molecule type" value="Genomic_DNA"/>
</dbReference>
<organism evidence="6 7">
    <name type="scientific">Alkalibacterium subtropicum</name>
    <dbReference type="NCBI Taxonomy" id="753702"/>
    <lineage>
        <taxon>Bacteria</taxon>
        <taxon>Bacillati</taxon>
        <taxon>Bacillota</taxon>
        <taxon>Bacilli</taxon>
        <taxon>Lactobacillales</taxon>
        <taxon>Carnobacteriaceae</taxon>
        <taxon>Alkalibacterium</taxon>
    </lineage>
</organism>
<dbReference type="SMART" id="SM00872">
    <property type="entry name" value="Alpha-mann_mid"/>
    <property type="match status" value="1"/>
</dbReference>
<dbReference type="GO" id="GO:0004559">
    <property type="term" value="F:alpha-mannosidase activity"/>
    <property type="evidence" value="ECO:0007669"/>
    <property type="project" value="InterPro"/>
</dbReference>
<dbReference type="CDD" id="cd10815">
    <property type="entry name" value="GH38N_AMII_EcMngB_like"/>
    <property type="match status" value="1"/>
</dbReference>
<keyword evidence="4" id="KW-0326">Glycosidase</keyword>
<dbReference type="SUPFAM" id="SSF88713">
    <property type="entry name" value="Glycoside hydrolase/deacetylase"/>
    <property type="match status" value="1"/>
</dbReference>
<evidence type="ECO:0000259" key="5">
    <source>
        <dbReference type="SMART" id="SM00872"/>
    </source>
</evidence>
<comment type="similarity">
    <text evidence="1">Belongs to the glycosyl hydrolase 38 family.</text>
</comment>
<evidence type="ECO:0000256" key="3">
    <source>
        <dbReference type="ARBA" id="ARBA00022801"/>
    </source>
</evidence>
<dbReference type="InterPro" id="IPR000602">
    <property type="entry name" value="Glyco_hydro_38_N"/>
</dbReference>
<dbReference type="Pfam" id="PF01074">
    <property type="entry name" value="Glyco_hydro_38N"/>
    <property type="match status" value="1"/>
</dbReference>
<dbReference type="PANTHER" id="PTHR46017">
    <property type="entry name" value="ALPHA-MANNOSIDASE 2C1"/>
    <property type="match status" value="1"/>
</dbReference>
<evidence type="ECO:0000256" key="4">
    <source>
        <dbReference type="ARBA" id="ARBA00023295"/>
    </source>
</evidence>
<dbReference type="Gene3D" id="3.20.110.10">
    <property type="entry name" value="Glycoside hydrolase 38, N terminal domain"/>
    <property type="match status" value="1"/>
</dbReference>
<dbReference type="STRING" id="753702.SAMN04488102_102238"/>
<dbReference type="RefSeq" id="WP_091528599.1">
    <property type="nucleotide sequence ID" value="NZ_FOLT01000002.1"/>
</dbReference>
<dbReference type="InterPro" id="IPR011013">
    <property type="entry name" value="Gal_mutarotase_sf_dom"/>
</dbReference>
<keyword evidence="3 6" id="KW-0378">Hydrolase</keyword>
<dbReference type="InterPro" id="IPR037094">
    <property type="entry name" value="Glyco_hydro_38_cen_sf"/>
</dbReference>
<dbReference type="InterPro" id="IPR011682">
    <property type="entry name" value="Glyco_hydro_38_C"/>
</dbReference>
<gene>
    <name evidence="6" type="ORF">SAMN04488102_102238</name>
</gene>
<evidence type="ECO:0000256" key="2">
    <source>
        <dbReference type="ARBA" id="ARBA00022723"/>
    </source>
</evidence>
<dbReference type="GO" id="GO:0046872">
    <property type="term" value="F:metal ion binding"/>
    <property type="evidence" value="ECO:0007669"/>
    <property type="project" value="UniProtKB-KW"/>
</dbReference>
<evidence type="ECO:0000313" key="6">
    <source>
        <dbReference type="EMBL" id="SFC02577.1"/>
    </source>
</evidence>
<keyword evidence="2" id="KW-0479">Metal-binding</keyword>
<dbReference type="GO" id="GO:0006013">
    <property type="term" value="P:mannose metabolic process"/>
    <property type="evidence" value="ECO:0007669"/>
    <property type="project" value="InterPro"/>
</dbReference>
<feature type="domain" description="Glycoside hydrolase family 38 central" evidence="5">
    <location>
        <begin position="273"/>
        <end position="351"/>
    </location>
</feature>
<dbReference type="GO" id="GO:0009313">
    <property type="term" value="P:oligosaccharide catabolic process"/>
    <property type="evidence" value="ECO:0007669"/>
    <property type="project" value="TreeGrafter"/>
</dbReference>
<dbReference type="Gene3D" id="2.70.98.30">
    <property type="entry name" value="Golgi alpha-mannosidase II, domain 4"/>
    <property type="match status" value="1"/>
</dbReference>
<dbReference type="InterPro" id="IPR011330">
    <property type="entry name" value="Glyco_hydro/deAcase_b/a-brl"/>
</dbReference>
<name>A0A1I1FT09_9LACT</name>
<dbReference type="OrthoDB" id="9764050at2"/>
<dbReference type="InterPro" id="IPR015341">
    <property type="entry name" value="Glyco_hydro_38_cen"/>
</dbReference>
<keyword evidence="7" id="KW-1185">Reference proteome</keyword>
<dbReference type="SUPFAM" id="SSF88688">
    <property type="entry name" value="Families 57/38 glycoside transferase middle domain"/>
    <property type="match status" value="1"/>
</dbReference>
<dbReference type="Pfam" id="PF09261">
    <property type="entry name" value="Alpha-mann_mid"/>
    <property type="match status" value="1"/>
</dbReference>
<protein>
    <submittedName>
        <fullName evidence="6">Mannosylglycerate hydrolase</fullName>
    </submittedName>
</protein>
<evidence type="ECO:0000313" key="7">
    <source>
        <dbReference type="Proteomes" id="UP000199612"/>
    </source>
</evidence>
<dbReference type="Proteomes" id="UP000199612">
    <property type="component" value="Unassembled WGS sequence"/>
</dbReference>
<dbReference type="GO" id="GO:0030246">
    <property type="term" value="F:carbohydrate binding"/>
    <property type="evidence" value="ECO:0007669"/>
    <property type="project" value="InterPro"/>
</dbReference>
<dbReference type="InterPro" id="IPR028995">
    <property type="entry name" value="Glyco_hydro_57/38_cen_sf"/>
</dbReference>
<evidence type="ECO:0000256" key="1">
    <source>
        <dbReference type="ARBA" id="ARBA00009792"/>
    </source>
</evidence>
<sequence length="853" mass="98198">MNREIRILMHTHWDREWYFTKDETKVLLRNHMQEVMEFLEAHPDTIYILDGQSVMIDDYLELEPEAETRMKQLIEKGNLRVGPWYTQTDLLLVHGESVFRNLYYGIRRAEEFGEPMLVGYAPDTFGHASQMPQIYKQFGIESTFFWRGFSELKAEKSDFLWKGVDGSEVVGVNLATGYQGAKYLEEEPKELSQRMKKIMSVLDNYSASNARLIMNGHDQMPIQKNIHHVMENIKQIYPEDTVMISDFESYVDQLDRDDLEVVTGELTDSKHARIHRTIGSTRMDIKLLNTDIENNLYNVLEPLAVIGEQAGIPYPHGVIEKVSKILFGTHAHDSIGGCNSDKVNQDIKQRLLNAKEMVDTQIELHLRLMTLGNKETGNTIVVVNPLPEKRSNQFVELDMLTRTKGFRIFDSNKEEIGYSVISQDQEDAGLIDRQVAARLLDIKVYRTKIVLPVNEIEGLSARYLTFEEVDGEKEEATRKSDESIYNAYGKLFVEDNVLCYKNEQTHAIYSNILSLENSGDAGDSYDYSPPVNDWVLNSKDCGRMAVEVVKEKHYQEMHINWELDVPENKGLREKKEANLKVDFQAKLRLYPNDPKVYVTMNHVNKTEHNRYRAVFKTGVQTDEVKVDGYMSTQSKPVYNEKPLSVWEKDKWAEKPVSIETAQSFISLKDKEAAFTVYTKGLKEYEVLDDAIHLTLFRTFSHLGQRELVNRPGRPSGIEIETPDNQLIDEPFTFHFAFEVAHDHSEESHSAKEYLTPLVGYQLKEFNRFNINPRNTVGKTSFKLSLELSGLVVSSTRLTAENELFVRLFNPQNEDITLSLPKAAFKATPMERKEEEVNRLTLAPQEIGNIIIQN</sequence>
<dbReference type="PANTHER" id="PTHR46017:SF2">
    <property type="entry name" value="MANNOSYLGLYCERATE HYDROLASE"/>
    <property type="match status" value="1"/>
</dbReference>
<dbReference type="Pfam" id="PF07748">
    <property type="entry name" value="Glyco_hydro_38C"/>
    <property type="match status" value="1"/>
</dbReference>
<accession>A0A1I1FT09</accession>